<comment type="function">
    <text evidence="6">Catalyzes the ATP-dependent conversion of 5-aminoimidazole ribonucleotide (AIR) and HCO(3)- to N5-carboxyaminoimidazole ribonucleotide (N5-CAIR).</text>
</comment>
<comment type="function">
    <text evidence="5">Catalyzes the ATP-dependent conversion of 5-aminoimidazole ribonucleotide (AIR) and HCO(3)(-) to N5-carboxyaminoimidazole ribonucleotide (N5-CAIR).</text>
</comment>
<dbReference type="EC" id="6.3.4.18" evidence="5 6"/>
<dbReference type="SUPFAM" id="SSF51246">
    <property type="entry name" value="Rudiment single hybrid motif"/>
    <property type="match status" value="1"/>
</dbReference>
<evidence type="ECO:0000256" key="3">
    <source>
        <dbReference type="ARBA" id="ARBA00022755"/>
    </source>
</evidence>
<evidence type="ECO:0000313" key="8">
    <source>
        <dbReference type="EMBL" id="AIT09288.1"/>
    </source>
</evidence>
<evidence type="ECO:0000259" key="7">
    <source>
        <dbReference type="PROSITE" id="PS50975"/>
    </source>
</evidence>
<dbReference type="UniPathway" id="UPA00074">
    <property type="reaction ID" value="UER00942"/>
</dbReference>
<dbReference type="InterPro" id="IPR040686">
    <property type="entry name" value="PurK_C"/>
</dbReference>
<dbReference type="InterPro" id="IPR005875">
    <property type="entry name" value="PurK"/>
</dbReference>
<comment type="catalytic activity">
    <reaction evidence="5 6">
        <text>5-amino-1-(5-phospho-beta-D-ribosyl)imidazole + hydrogencarbonate + ATP = 5-carboxyamino-1-(5-phospho-D-ribosyl)imidazole + ADP + phosphate + 2 H(+)</text>
        <dbReference type="Rhea" id="RHEA:19317"/>
        <dbReference type="ChEBI" id="CHEBI:15378"/>
        <dbReference type="ChEBI" id="CHEBI:17544"/>
        <dbReference type="ChEBI" id="CHEBI:30616"/>
        <dbReference type="ChEBI" id="CHEBI:43474"/>
        <dbReference type="ChEBI" id="CHEBI:58730"/>
        <dbReference type="ChEBI" id="CHEBI:137981"/>
        <dbReference type="ChEBI" id="CHEBI:456216"/>
        <dbReference type="EC" id="6.3.4.18"/>
    </reaction>
</comment>
<reference evidence="8 9" key="1">
    <citation type="submission" date="2014-10" db="EMBL/GenBank/DDBJ databases">
        <title>Whole genome sequence of Francisella endociliophora strain FSC1006, isolated from a laboratory culture of the marine ciliate Euplotes raikovi.</title>
        <authorList>
            <person name="Granberg M."/>
            <person name="Backman S."/>
            <person name="Lundmark E."/>
            <person name="Nilsson E."/>
            <person name="Karlsson E."/>
            <person name="Thelaus J."/>
            <person name="Ohrman C."/>
            <person name="Larkeryd A."/>
            <person name="Stenberg P."/>
        </authorList>
    </citation>
    <scope>NUCLEOTIDE SEQUENCE [LARGE SCALE GENOMIC DNA]</scope>
    <source>
        <strain evidence="8 9">FSC1006</strain>
    </source>
</reference>
<comment type="similarity">
    <text evidence="5 6">Belongs to the PurK/PurT family.</text>
</comment>
<dbReference type="InterPro" id="IPR003135">
    <property type="entry name" value="ATP-grasp_carboxylate-amine"/>
</dbReference>
<dbReference type="Pfam" id="PF22660">
    <property type="entry name" value="RS_preATP-grasp-like"/>
    <property type="match status" value="1"/>
</dbReference>
<proteinExistence type="inferred from homology"/>
<dbReference type="FunFam" id="3.30.1490.20:FF:000015">
    <property type="entry name" value="N5-carboxyaminoimidazole ribonucleotide synthase"/>
    <property type="match status" value="1"/>
</dbReference>
<dbReference type="InterPro" id="IPR011761">
    <property type="entry name" value="ATP-grasp"/>
</dbReference>
<dbReference type="RefSeq" id="WP_040008910.1">
    <property type="nucleotide sequence ID" value="NZ_CP009574.1"/>
</dbReference>
<dbReference type="Gene3D" id="3.30.470.20">
    <property type="entry name" value="ATP-grasp fold, B domain"/>
    <property type="match status" value="1"/>
</dbReference>
<evidence type="ECO:0000256" key="5">
    <source>
        <dbReference type="HAMAP-Rule" id="MF_01928"/>
    </source>
</evidence>
<dbReference type="GO" id="GO:0034028">
    <property type="term" value="F:5-(carboxyamino)imidazole ribonucleotide synthase activity"/>
    <property type="evidence" value="ECO:0007669"/>
    <property type="project" value="UniProtKB-UniRule"/>
</dbReference>
<dbReference type="HAMAP" id="MF_01928">
    <property type="entry name" value="PurK"/>
    <property type="match status" value="1"/>
</dbReference>
<dbReference type="GO" id="GO:0005829">
    <property type="term" value="C:cytosol"/>
    <property type="evidence" value="ECO:0007669"/>
    <property type="project" value="TreeGrafter"/>
</dbReference>
<dbReference type="NCBIfam" id="NF004679">
    <property type="entry name" value="PRK06019.1-5"/>
    <property type="match status" value="1"/>
</dbReference>
<dbReference type="PANTHER" id="PTHR11609:SF5">
    <property type="entry name" value="PHOSPHORIBOSYLAMINOIMIDAZOLE CARBOXYLASE"/>
    <property type="match status" value="1"/>
</dbReference>
<feature type="domain" description="ATP-grasp" evidence="7">
    <location>
        <begin position="102"/>
        <end position="288"/>
    </location>
</feature>
<feature type="binding site" evidence="5">
    <location>
        <position position="183"/>
    </location>
    <ligand>
        <name>ATP</name>
        <dbReference type="ChEBI" id="CHEBI:30616"/>
    </ligand>
</feature>
<dbReference type="Gene3D" id="3.30.1490.20">
    <property type="entry name" value="ATP-grasp fold, A domain"/>
    <property type="match status" value="1"/>
</dbReference>
<dbReference type="Gene3D" id="3.40.50.20">
    <property type="match status" value="1"/>
</dbReference>
<evidence type="ECO:0000256" key="4">
    <source>
        <dbReference type="ARBA" id="ARBA00022840"/>
    </source>
</evidence>
<dbReference type="InterPro" id="IPR011054">
    <property type="entry name" value="Rudment_hybrid_motif"/>
</dbReference>
<gene>
    <name evidence="5 6" type="primary">purK</name>
    <name evidence="8" type="ORF">LO80_04440</name>
</gene>
<comment type="subunit">
    <text evidence="5 6">Homodimer.</text>
</comment>
<evidence type="ECO:0000313" key="9">
    <source>
        <dbReference type="Proteomes" id="UP000029672"/>
    </source>
</evidence>
<keyword evidence="4 5" id="KW-0067">ATP-binding</keyword>
<dbReference type="SUPFAM" id="SSF52440">
    <property type="entry name" value="PreATP-grasp domain"/>
    <property type="match status" value="1"/>
</dbReference>
<dbReference type="GO" id="GO:0006189">
    <property type="term" value="P:'de novo' IMP biosynthetic process"/>
    <property type="evidence" value="ECO:0007669"/>
    <property type="project" value="UniProtKB-UniRule"/>
</dbReference>
<keyword evidence="3 5" id="KW-0658">Purine biosynthesis</keyword>
<feature type="binding site" evidence="5">
    <location>
        <position position="98"/>
    </location>
    <ligand>
        <name>ATP</name>
        <dbReference type="ChEBI" id="CHEBI:30616"/>
    </ligand>
</feature>
<dbReference type="GO" id="GO:0046872">
    <property type="term" value="F:metal ion binding"/>
    <property type="evidence" value="ECO:0007669"/>
    <property type="project" value="InterPro"/>
</dbReference>
<dbReference type="STRING" id="1547445.LO80_04440"/>
<sequence>MKIGIIGAGQLARMLSIAGTPLGFEFHCLGKAGDCAQEVVKTVTDIDLEKVNDVVNWAKQFDVITFENENISDELIKTINHEVNVYPSAKAIAISQDRLLEKSFMQDHGIATAKFVNIDSLEKLEEAVKKHGLPAIVKTRRFGYDGKGQFVIKTQDDITKAWDTLKNAPDELIYEAFVNFDYEVSQICTADIKGNIAFYPLATNIHKQGIIVESEAPFENQTLTEKAQQIAKKLIKEFEYVGTLAIEFFVKGDDLIVNEIAPRVHNSGHWTIDGSVTSQFENHVRAIAGLILGDTTSQKTIMLNCIGGMPSTKDLSALDRIKIHNYNKEPRKGRKIGHLNLNLNDETDEYQLLQAKKLIALSEEL</sequence>
<dbReference type="EMBL" id="CP009574">
    <property type="protein sequence ID" value="AIT09288.1"/>
    <property type="molecule type" value="Genomic_DNA"/>
</dbReference>
<keyword evidence="2 5" id="KW-0547">Nucleotide-binding</keyword>
<dbReference type="PANTHER" id="PTHR11609">
    <property type="entry name" value="PURINE BIOSYNTHESIS PROTEIN 6/7, PUR6/7"/>
    <property type="match status" value="1"/>
</dbReference>
<organism evidence="8 9">
    <name type="scientific">Candidatus Francisella endociliophora</name>
    <dbReference type="NCBI Taxonomy" id="653937"/>
    <lineage>
        <taxon>Bacteria</taxon>
        <taxon>Pseudomonadati</taxon>
        <taxon>Pseudomonadota</taxon>
        <taxon>Gammaproteobacteria</taxon>
        <taxon>Thiotrichales</taxon>
        <taxon>Francisellaceae</taxon>
        <taxon>Francisella</taxon>
    </lineage>
</organism>
<accession>A0A097ENZ8</accession>
<dbReference type="PROSITE" id="PS50975">
    <property type="entry name" value="ATP_GRASP"/>
    <property type="match status" value="1"/>
</dbReference>
<protein>
    <recommendedName>
        <fullName evidence="5 6">N5-carboxyaminoimidazole ribonucleotide synthase</fullName>
        <shortName evidence="5 6">N5-CAIR synthase</shortName>
        <ecNumber evidence="5 6">6.3.4.18</ecNumber>
    </recommendedName>
    <alternativeName>
        <fullName evidence="5 6">5-(carboxyamino)imidazole ribonucleotide synthetase</fullName>
    </alternativeName>
</protein>
<dbReference type="HOGENOM" id="CLU_011534_0_1_6"/>
<dbReference type="AlphaFoldDB" id="A0A097ENZ8"/>
<dbReference type="SUPFAM" id="SSF56059">
    <property type="entry name" value="Glutathione synthetase ATP-binding domain-like"/>
    <property type="match status" value="1"/>
</dbReference>
<name>A0A097ENZ8_9GAMM</name>
<keyword evidence="1 5" id="KW-0436">Ligase</keyword>
<evidence type="ECO:0000256" key="2">
    <source>
        <dbReference type="ARBA" id="ARBA00022741"/>
    </source>
</evidence>
<dbReference type="InterPro" id="IPR013815">
    <property type="entry name" value="ATP_grasp_subdomain_1"/>
</dbReference>
<dbReference type="OrthoDB" id="9804625at2"/>
<feature type="binding site" evidence="5">
    <location>
        <begin position="143"/>
        <end position="149"/>
    </location>
    <ligand>
        <name>ATP</name>
        <dbReference type="ChEBI" id="CHEBI:30616"/>
    </ligand>
</feature>
<evidence type="ECO:0000256" key="6">
    <source>
        <dbReference type="RuleBase" id="RU361200"/>
    </source>
</evidence>
<feature type="binding site" evidence="5">
    <location>
        <begin position="175"/>
        <end position="178"/>
    </location>
    <ligand>
        <name>ATP</name>
        <dbReference type="ChEBI" id="CHEBI:30616"/>
    </ligand>
</feature>
<dbReference type="Pfam" id="PF02222">
    <property type="entry name" value="ATP-grasp"/>
    <property type="match status" value="1"/>
</dbReference>
<dbReference type="GO" id="GO:0005524">
    <property type="term" value="F:ATP binding"/>
    <property type="evidence" value="ECO:0007669"/>
    <property type="project" value="UniProtKB-UniRule"/>
</dbReference>
<dbReference type="KEGG" id="frf:LO80_04440"/>
<dbReference type="InterPro" id="IPR054350">
    <property type="entry name" value="PurT/PurK_preATP-grasp"/>
</dbReference>
<dbReference type="eggNOG" id="COG0026">
    <property type="taxonomic scope" value="Bacteria"/>
</dbReference>
<evidence type="ECO:0000256" key="1">
    <source>
        <dbReference type="ARBA" id="ARBA00022598"/>
    </source>
</evidence>
<dbReference type="InterPro" id="IPR016185">
    <property type="entry name" value="PreATP-grasp_dom_sf"/>
</dbReference>
<feature type="binding site" evidence="5">
    <location>
        <position position="138"/>
    </location>
    <ligand>
        <name>ATP</name>
        <dbReference type="ChEBI" id="CHEBI:30616"/>
    </ligand>
</feature>
<dbReference type="NCBIfam" id="TIGR01161">
    <property type="entry name" value="purK"/>
    <property type="match status" value="1"/>
</dbReference>
<dbReference type="Proteomes" id="UP000029672">
    <property type="component" value="Chromosome"/>
</dbReference>
<feature type="binding site" evidence="5">
    <location>
        <begin position="258"/>
        <end position="259"/>
    </location>
    <ligand>
        <name>ATP</name>
        <dbReference type="ChEBI" id="CHEBI:30616"/>
    </ligand>
</feature>
<feature type="binding site" evidence="5">
    <location>
        <position position="206"/>
    </location>
    <ligand>
        <name>ATP</name>
        <dbReference type="ChEBI" id="CHEBI:30616"/>
    </ligand>
</feature>
<dbReference type="Pfam" id="PF17769">
    <property type="entry name" value="PurK_C"/>
    <property type="match status" value="1"/>
</dbReference>
<dbReference type="GO" id="GO:0004638">
    <property type="term" value="F:phosphoribosylaminoimidazole carboxylase activity"/>
    <property type="evidence" value="ECO:0007669"/>
    <property type="project" value="InterPro"/>
</dbReference>
<comment type="pathway">
    <text evidence="5 6">Purine metabolism; IMP biosynthesis via de novo pathway; 5-amino-1-(5-phospho-D-ribosyl)imidazole-4-carboxylate from 5-amino-1-(5-phospho-D-ribosyl)imidazole (N5-CAIR route): step 1/2.</text>
</comment>
<keyword evidence="9" id="KW-1185">Reference proteome</keyword>